<keyword evidence="3" id="KW-0732">Signal</keyword>
<evidence type="ECO:0000313" key="8">
    <source>
        <dbReference type="Proteomes" id="UP000190852"/>
    </source>
</evidence>
<dbReference type="PANTHER" id="PTHR47360:SF1">
    <property type="entry name" value="ENDOPEPTIDASE NLPC-RELATED"/>
    <property type="match status" value="1"/>
</dbReference>
<dbReference type="InterPro" id="IPR038765">
    <property type="entry name" value="Papain-like_cys_pep_sf"/>
</dbReference>
<evidence type="ECO:0000256" key="1">
    <source>
        <dbReference type="ARBA" id="ARBA00007074"/>
    </source>
</evidence>
<keyword evidence="7" id="KW-0449">Lipoprotein</keyword>
<dbReference type="AlphaFoldDB" id="A0A1T5BKW9"/>
<sequence length="174" mass="19625">MNPIKQIYKFSPLLFCLLLVACGTKKQVEKEPITSDNLSQIYGMRITSSDNEMLYAEGAKWLGVPHRYGGSNKQGVDCSGFVSILYEQVYGRQLSRSSADMLKHDCRKISRDELKEGDLVFFRTEGGRKKSPNHSGIYLKNGKFIHTSTSRGVMVSSLSEPYYLRTWVAAGRVK</sequence>
<evidence type="ECO:0000313" key="7">
    <source>
        <dbReference type="EMBL" id="SKB47747.1"/>
    </source>
</evidence>
<dbReference type="Pfam" id="PF00877">
    <property type="entry name" value="NLPC_P60"/>
    <property type="match status" value="1"/>
</dbReference>
<reference evidence="8" key="1">
    <citation type="submission" date="2017-02" db="EMBL/GenBank/DDBJ databases">
        <authorList>
            <person name="Varghese N."/>
            <person name="Submissions S."/>
        </authorList>
    </citation>
    <scope>NUCLEOTIDE SEQUENCE [LARGE SCALE GENOMIC DNA]</scope>
    <source>
        <strain evidence="8">DSM 24967</strain>
    </source>
</reference>
<dbReference type="Gene3D" id="3.90.1720.10">
    <property type="entry name" value="endopeptidase domain like (from Nostoc punctiforme)"/>
    <property type="match status" value="1"/>
</dbReference>
<keyword evidence="5" id="KW-0788">Thiol protease</keyword>
<accession>A0A1T5BKW9</accession>
<name>A0A1T5BKW9_9BACT</name>
<keyword evidence="4" id="KW-0378">Hydrolase</keyword>
<dbReference type="InterPro" id="IPR052062">
    <property type="entry name" value="Murein_DD/LD_carboxypeptidase"/>
</dbReference>
<dbReference type="Proteomes" id="UP000190852">
    <property type="component" value="Unassembled WGS sequence"/>
</dbReference>
<keyword evidence="2" id="KW-0645">Protease</keyword>
<keyword evidence="8" id="KW-1185">Reference proteome</keyword>
<dbReference type="InterPro" id="IPR000064">
    <property type="entry name" value="NLP_P60_dom"/>
</dbReference>
<evidence type="ECO:0000256" key="4">
    <source>
        <dbReference type="ARBA" id="ARBA00022801"/>
    </source>
</evidence>
<feature type="domain" description="NlpC/P60" evidence="6">
    <location>
        <begin position="48"/>
        <end position="174"/>
    </location>
</feature>
<gene>
    <name evidence="7" type="ORF">SAMN05660349_01357</name>
</gene>
<dbReference type="GO" id="GO:0006508">
    <property type="term" value="P:proteolysis"/>
    <property type="evidence" value="ECO:0007669"/>
    <property type="project" value="UniProtKB-KW"/>
</dbReference>
<dbReference type="PANTHER" id="PTHR47360">
    <property type="entry name" value="MUREIN DD-ENDOPEPTIDASE MEPS/MUREIN LD-CARBOXYPEPTIDASE"/>
    <property type="match status" value="1"/>
</dbReference>
<dbReference type="EMBL" id="FUYQ01000007">
    <property type="protein sequence ID" value="SKB47747.1"/>
    <property type="molecule type" value="Genomic_DNA"/>
</dbReference>
<dbReference type="PROSITE" id="PS51935">
    <property type="entry name" value="NLPC_P60"/>
    <property type="match status" value="1"/>
</dbReference>
<dbReference type="GO" id="GO:0008234">
    <property type="term" value="F:cysteine-type peptidase activity"/>
    <property type="evidence" value="ECO:0007669"/>
    <property type="project" value="UniProtKB-KW"/>
</dbReference>
<organism evidence="7 8">
    <name type="scientific">Parabacteroides chartae</name>
    <dbReference type="NCBI Taxonomy" id="1037355"/>
    <lineage>
        <taxon>Bacteria</taxon>
        <taxon>Pseudomonadati</taxon>
        <taxon>Bacteroidota</taxon>
        <taxon>Bacteroidia</taxon>
        <taxon>Bacteroidales</taxon>
        <taxon>Tannerellaceae</taxon>
        <taxon>Parabacteroides</taxon>
    </lineage>
</organism>
<comment type="similarity">
    <text evidence="1">Belongs to the peptidase C40 family.</text>
</comment>
<dbReference type="PROSITE" id="PS51257">
    <property type="entry name" value="PROKAR_LIPOPROTEIN"/>
    <property type="match status" value="1"/>
</dbReference>
<evidence type="ECO:0000256" key="2">
    <source>
        <dbReference type="ARBA" id="ARBA00022670"/>
    </source>
</evidence>
<evidence type="ECO:0000256" key="5">
    <source>
        <dbReference type="ARBA" id="ARBA00022807"/>
    </source>
</evidence>
<proteinExistence type="inferred from homology"/>
<dbReference type="SUPFAM" id="SSF54001">
    <property type="entry name" value="Cysteine proteinases"/>
    <property type="match status" value="1"/>
</dbReference>
<protein>
    <submittedName>
        <fullName evidence="7">Lipoprotein Spr</fullName>
    </submittedName>
</protein>
<dbReference type="RefSeq" id="WP_079682961.1">
    <property type="nucleotide sequence ID" value="NZ_FUYQ01000007.1"/>
</dbReference>
<evidence type="ECO:0000256" key="3">
    <source>
        <dbReference type="ARBA" id="ARBA00022729"/>
    </source>
</evidence>
<evidence type="ECO:0000259" key="6">
    <source>
        <dbReference type="PROSITE" id="PS51935"/>
    </source>
</evidence>